<accession>A0ABU6WVN5</accession>
<feature type="compositionally biased region" description="Basic residues" evidence="1">
    <location>
        <begin position="97"/>
        <end position="108"/>
    </location>
</feature>
<proteinExistence type="predicted"/>
<comment type="caution">
    <text evidence="2">The sequence shown here is derived from an EMBL/GenBank/DDBJ whole genome shotgun (WGS) entry which is preliminary data.</text>
</comment>
<feature type="region of interest" description="Disordered" evidence="1">
    <location>
        <begin position="83"/>
        <end position="108"/>
    </location>
</feature>
<keyword evidence="3" id="KW-1185">Reference proteome</keyword>
<evidence type="ECO:0000256" key="1">
    <source>
        <dbReference type="SAM" id="MobiDB-lite"/>
    </source>
</evidence>
<gene>
    <name evidence="2" type="ORF">PIB30_083958</name>
</gene>
<name>A0ABU6WVN5_9FABA</name>
<evidence type="ECO:0000313" key="2">
    <source>
        <dbReference type="EMBL" id="MED6188213.1"/>
    </source>
</evidence>
<dbReference type="Proteomes" id="UP001341840">
    <property type="component" value="Unassembled WGS sequence"/>
</dbReference>
<evidence type="ECO:0000313" key="3">
    <source>
        <dbReference type="Proteomes" id="UP001341840"/>
    </source>
</evidence>
<organism evidence="2 3">
    <name type="scientific">Stylosanthes scabra</name>
    <dbReference type="NCBI Taxonomy" id="79078"/>
    <lineage>
        <taxon>Eukaryota</taxon>
        <taxon>Viridiplantae</taxon>
        <taxon>Streptophyta</taxon>
        <taxon>Embryophyta</taxon>
        <taxon>Tracheophyta</taxon>
        <taxon>Spermatophyta</taxon>
        <taxon>Magnoliopsida</taxon>
        <taxon>eudicotyledons</taxon>
        <taxon>Gunneridae</taxon>
        <taxon>Pentapetalae</taxon>
        <taxon>rosids</taxon>
        <taxon>fabids</taxon>
        <taxon>Fabales</taxon>
        <taxon>Fabaceae</taxon>
        <taxon>Papilionoideae</taxon>
        <taxon>50 kb inversion clade</taxon>
        <taxon>dalbergioids sensu lato</taxon>
        <taxon>Dalbergieae</taxon>
        <taxon>Pterocarpus clade</taxon>
        <taxon>Stylosanthes</taxon>
    </lineage>
</organism>
<protein>
    <submittedName>
        <fullName evidence="2">Uncharacterized protein</fullName>
    </submittedName>
</protein>
<dbReference type="EMBL" id="JASCZI010182589">
    <property type="protein sequence ID" value="MED6188213.1"/>
    <property type="molecule type" value="Genomic_DNA"/>
</dbReference>
<reference evidence="2 3" key="1">
    <citation type="journal article" date="2023" name="Plants (Basel)">
        <title>Bridging the Gap: Combining Genomics and Transcriptomics Approaches to Understand Stylosanthes scabra, an Orphan Legume from the Brazilian Caatinga.</title>
        <authorList>
            <person name="Ferreira-Neto J.R.C."/>
            <person name="da Silva M.D."/>
            <person name="Binneck E."/>
            <person name="de Melo N.F."/>
            <person name="da Silva R.H."/>
            <person name="de Melo A.L.T.M."/>
            <person name="Pandolfi V."/>
            <person name="Bustamante F.O."/>
            <person name="Brasileiro-Vidal A.C."/>
            <person name="Benko-Iseppon A.M."/>
        </authorList>
    </citation>
    <scope>NUCLEOTIDE SEQUENCE [LARGE SCALE GENOMIC DNA]</scope>
    <source>
        <tissue evidence="2">Leaves</tissue>
    </source>
</reference>
<sequence length="108" mass="11401">MYNVSKISDDKALIELYSSQSSMLEQGVVDQCESNVGATSGTLECSFGGTAADAVVCLSRDSEEQTNPETFVETPAKVAENVGGVSIPEGQGSNGKTFKRTGVKRKMD</sequence>